<dbReference type="EMBL" id="BNJK01000001">
    <property type="protein sequence ID" value="GHO90936.1"/>
    <property type="molecule type" value="Genomic_DNA"/>
</dbReference>
<name>A0A8J3IJW4_9CHLR</name>
<gene>
    <name evidence="1" type="ORF">KSF_009840</name>
</gene>
<evidence type="ECO:0000313" key="2">
    <source>
        <dbReference type="Proteomes" id="UP000597444"/>
    </source>
</evidence>
<comment type="caution">
    <text evidence="1">The sequence shown here is derived from an EMBL/GenBank/DDBJ whole genome shotgun (WGS) entry which is preliminary data.</text>
</comment>
<evidence type="ECO:0000313" key="1">
    <source>
        <dbReference type="EMBL" id="GHO90936.1"/>
    </source>
</evidence>
<accession>A0A8J3IJW4</accession>
<dbReference type="RefSeq" id="WP_220201869.1">
    <property type="nucleotide sequence ID" value="NZ_BNJK01000001.1"/>
</dbReference>
<dbReference type="Proteomes" id="UP000597444">
    <property type="component" value="Unassembled WGS sequence"/>
</dbReference>
<organism evidence="1 2">
    <name type="scientific">Reticulibacter mediterranei</name>
    <dbReference type="NCBI Taxonomy" id="2778369"/>
    <lineage>
        <taxon>Bacteria</taxon>
        <taxon>Bacillati</taxon>
        <taxon>Chloroflexota</taxon>
        <taxon>Ktedonobacteria</taxon>
        <taxon>Ktedonobacterales</taxon>
        <taxon>Reticulibacteraceae</taxon>
        <taxon>Reticulibacter</taxon>
    </lineage>
</organism>
<dbReference type="AlphaFoldDB" id="A0A8J3IJW4"/>
<protein>
    <submittedName>
        <fullName evidence="1">Uncharacterized protein</fullName>
    </submittedName>
</protein>
<proteinExistence type="predicted"/>
<reference evidence="1" key="1">
    <citation type="submission" date="2020-10" db="EMBL/GenBank/DDBJ databases">
        <title>Taxonomic study of unclassified bacteria belonging to the class Ktedonobacteria.</title>
        <authorList>
            <person name="Yabe S."/>
            <person name="Wang C.M."/>
            <person name="Zheng Y."/>
            <person name="Sakai Y."/>
            <person name="Cavaletti L."/>
            <person name="Monciardini P."/>
            <person name="Donadio S."/>
        </authorList>
    </citation>
    <scope>NUCLEOTIDE SEQUENCE</scope>
    <source>
        <strain evidence="1">ID150040</strain>
    </source>
</reference>
<sequence>MMKLTRYQIRVQGHIDPTWQDWLPGLTLTHTPKGETLLTGLLADQAALQGVLTNLYNLGYPLLSVNSIDQEIMSSNKEEDL</sequence>
<keyword evidence="2" id="KW-1185">Reference proteome</keyword>